<proteinExistence type="predicted"/>
<evidence type="ECO:0000256" key="1">
    <source>
        <dbReference type="SAM" id="SignalP"/>
    </source>
</evidence>
<sequence length="170" mass="19102" precursor="true">MQRQNTLSCVFLLGLSLAAPLLSQSAVLRAQEPASAAEDRPRRVLPKAKGDISFDDIKFDIEKGGEFDRKLLTKEIEALNKKTVRIRGYIYPTFQQSGIKEFVLVRDNMECCFGPGAAIYDCIRVEMEKGRTADYTTRPVSVKGKFEIEELRLPDGLLLAIYKLTAVEVK</sequence>
<dbReference type="RefSeq" id="WP_145085041.1">
    <property type="nucleotide sequence ID" value="NZ_CP036298.1"/>
</dbReference>
<dbReference type="InterPro" id="IPR021727">
    <property type="entry name" value="DUF3299"/>
</dbReference>
<protein>
    <recommendedName>
        <fullName evidence="4">DUF3299 domain-containing protein</fullName>
    </recommendedName>
</protein>
<keyword evidence="1" id="KW-0732">Signal</keyword>
<dbReference type="Proteomes" id="UP000318017">
    <property type="component" value="Chromosome"/>
</dbReference>
<dbReference type="Gene3D" id="2.40.50.870">
    <property type="entry name" value="Protein of unknown function (DUF3299)"/>
    <property type="match status" value="1"/>
</dbReference>
<dbReference type="KEGG" id="ahel:Q31a_59080"/>
<dbReference type="OrthoDB" id="267771at2"/>
<evidence type="ECO:0000313" key="2">
    <source>
        <dbReference type="EMBL" id="QDV27519.1"/>
    </source>
</evidence>
<keyword evidence="3" id="KW-1185">Reference proteome</keyword>
<name>A0A518GFZ8_9BACT</name>
<evidence type="ECO:0000313" key="3">
    <source>
        <dbReference type="Proteomes" id="UP000318017"/>
    </source>
</evidence>
<feature type="signal peptide" evidence="1">
    <location>
        <begin position="1"/>
        <end position="30"/>
    </location>
</feature>
<gene>
    <name evidence="2" type="ORF">Q31a_59080</name>
</gene>
<organism evidence="2 3">
    <name type="scientific">Aureliella helgolandensis</name>
    <dbReference type="NCBI Taxonomy" id="2527968"/>
    <lineage>
        <taxon>Bacteria</taxon>
        <taxon>Pseudomonadati</taxon>
        <taxon>Planctomycetota</taxon>
        <taxon>Planctomycetia</taxon>
        <taxon>Pirellulales</taxon>
        <taxon>Pirellulaceae</taxon>
        <taxon>Aureliella</taxon>
    </lineage>
</organism>
<dbReference type="AlphaFoldDB" id="A0A518GFZ8"/>
<dbReference type="EMBL" id="CP036298">
    <property type="protein sequence ID" value="QDV27519.1"/>
    <property type="molecule type" value="Genomic_DNA"/>
</dbReference>
<feature type="chain" id="PRO_5021778201" description="DUF3299 domain-containing protein" evidence="1">
    <location>
        <begin position="31"/>
        <end position="170"/>
    </location>
</feature>
<dbReference type="Pfam" id="PF11736">
    <property type="entry name" value="DUF3299"/>
    <property type="match status" value="1"/>
</dbReference>
<accession>A0A518GFZ8</accession>
<evidence type="ECO:0008006" key="4">
    <source>
        <dbReference type="Google" id="ProtNLM"/>
    </source>
</evidence>
<reference evidence="2 3" key="1">
    <citation type="submission" date="2019-02" db="EMBL/GenBank/DDBJ databases">
        <title>Deep-cultivation of Planctomycetes and their phenomic and genomic characterization uncovers novel biology.</title>
        <authorList>
            <person name="Wiegand S."/>
            <person name="Jogler M."/>
            <person name="Boedeker C."/>
            <person name="Pinto D."/>
            <person name="Vollmers J."/>
            <person name="Rivas-Marin E."/>
            <person name="Kohn T."/>
            <person name="Peeters S.H."/>
            <person name="Heuer A."/>
            <person name="Rast P."/>
            <person name="Oberbeckmann S."/>
            <person name="Bunk B."/>
            <person name="Jeske O."/>
            <person name="Meyerdierks A."/>
            <person name="Storesund J.E."/>
            <person name="Kallscheuer N."/>
            <person name="Luecker S."/>
            <person name="Lage O.M."/>
            <person name="Pohl T."/>
            <person name="Merkel B.J."/>
            <person name="Hornburger P."/>
            <person name="Mueller R.-W."/>
            <person name="Bruemmer F."/>
            <person name="Labrenz M."/>
            <person name="Spormann A.M."/>
            <person name="Op den Camp H."/>
            <person name="Overmann J."/>
            <person name="Amann R."/>
            <person name="Jetten M.S.M."/>
            <person name="Mascher T."/>
            <person name="Medema M.H."/>
            <person name="Devos D.P."/>
            <person name="Kaster A.-K."/>
            <person name="Ovreas L."/>
            <person name="Rohde M."/>
            <person name="Galperin M.Y."/>
            <person name="Jogler C."/>
        </authorList>
    </citation>
    <scope>NUCLEOTIDE SEQUENCE [LARGE SCALE GENOMIC DNA]</scope>
    <source>
        <strain evidence="2 3">Q31a</strain>
    </source>
</reference>